<dbReference type="PANTHER" id="PTHR42648">
    <property type="entry name" value="TRANSPOSASE, PUTATIVE-RELATED"/>
    <property type="match status" value="1"/>
</dbReference>
<dbReference type="InterPro" id="IPR036397">
    <property type="entry name" value="RNaseH_sf"/>
</dbReference>
<comment type="caution">
    <text evidence="18">The sequence shown here is derived from an EMBL/GenBank/DDBJ whole genome shotgun (WGS) entry which is preliminary data.</text>
</comment>
<reference evidence="18 19" key="1">
    <citation type="journal article" name="Sci. Rep.">
        <title>Genome-scale phylogenetic analyses confirm Olpidium as the closest living zoosporic fungus to the non-flagellated, terrestrial fungi.</title>
        <authorList>
            <person name="Chang Y."/>
            <person name="Rochon D."/>
            <person name="Sekimoto S."/>
            <person name="Wang Y."/>
            <person name="Chovatia M."/>
            <person name="Sandor L."/>
            <person name="Salamov A."/>
            <person name="Grigoriev I.V."/>
            <person name="Stajich J.E."/>
            <person name="Spatafora J.W."/>
        </authorList>
    </citation>
    <scope>NUCLEOTIDE SEQUENCE [LARGE SCALE GENOMIC DNA]</scope>
    <source>
        <strain evidence="18">S191</strain>
    </source>
</reference>
<evidence type="ECO:0000256" key="15">
    <source>
        <dbReference type="SAM" id="MobiDB-lite"/>
    </source>
</evidence>
<dbReference type="SUPFAM" id="SSF57756">
    <property type="entry name" value="Retrovirus zinc finger-like domains"/>
    <property type="match status" value="1"/>
</dbReference>
<accession>A0A8H7ZNL3</accession>
<keyword evidence="1" id="KW-0815">Transposition</keyword>
<dbReference type="Gene3D" id="3.30.420.10">
    <property type="entry name" value="Ribonuclease H-like superfamily/Ribonuclease H"/>
    <property type="match status" value="1"/>
</dbReference>
<sequence>AALREREERLARLEEELTAKQAAATDAATGTHALKNELTELVESRFSQLLSLLERQTQQANAPPQQGRKPSSAAKGPVSEPYYAEPPHYREYNEDAHSDTSRGHPNSPTPSQDADPHRGAASLKNFISKFDAYSTEATDLVPERIQLLQAAGKLEKFASAFSQTNQHVHAHKSNADRWCRWLDLRTALRKRFYPVDHLQRVKEKLMRFDFTRSHNIQSYTEAFINLLQQIQIAGPVDSNASMTAYTQGLPREYKSLSRTSQPNDLQDLQDALQQYTTIQRWPKISHANHTQKQQTNGKSPSVSSTFTKNAPPSDHNPQTHYKTCAGQLIPWTEVVCRGCKKTGHLASRCPDKPYENHRGLRRQNQPQAHNVAAEHEPGSPTRQNPPVVLHTRAAPTSRACVSNTHAHTTDDTPAPLILIDCGASDHSSPDIQKFTALDTGNTTTLFTAAVTDAGTKTGGPSMIVLEEHTADHTPQESSFTKAAALANNRCSPVSTSQHDASIWHRRFCHLGYKNLEKVHTLVTGIPRLVALDTLTHGCKNCLFAKVTRLPHPPSTTTYATAKLIHSDVIGPMPLGWNNENYCVSYIDHHSHYAKSFSLSSKETWHLLMAFKAYQALLEKTSAHKVKIHRTDRGSEYISDE</sequence>
<evidence type="ECO:0000256" key="6">
    <source>
        <dbReference type="ARBA" id="ARBA00022801"/>
    </source>
</evidence>
<comment type="catalytic activity">
    <reaction evidence="12">
        <text>DNA(n) + a 2'-deoxyribonucleoside 5'-triphosphate = DNA(n+1) + diphosphate</text>
        <dbReference type="Rhea" id="RHEA:22508"/>
        <dbReference type="Rhea" id="RHEA-COMP:17339"/>
        <dbReference type="Rhea" id="RHEA-COMP:17340"/>
        <dbReference type="ChEBI" id="CHEBI:33019"/>
        <dbReference type="ChEBI" id="CHEBI:61560"/>
        <dbReference type="ChEBI" id="CHEBI:173112"/>
        <dbReference type="EC" id="2.7.7.49"/>
    </reaction>
</comment>
<dbReference type="GO" id="GO:0008270">
    <property type="term" value="F:zinc ion binding"/>
    <property type="evidence" value="ECO:0007669"/>
    <property type="project" value="UniProtKB-KW"/>
</dbReference>
<keyword evidence="14" id="KW-0863">Zinc-finger</keyword>
<feature type="compositionally biased region" description="Polar residues" evidence="15">
    <location>
        <begin position="103"/>
        <end position="112"/>
    </location>
</feature>
<dbReference type="Pfam" id="PF13976">
    <property type="entry name" value="gag_pre-integrs"/>
    <property type="match status" value="1"/>
</dbReference>
<organism evidence="18 19">
    <name type="scientific">Olpidium bornovanus</name>
    <dbReference type="NCBI Taxonomy" id="278681"/>
    <lineage>
        <taxon>Eukaryota</taxon>
        <taxon>Fungi</taxon>
        <taxon>Fungi incertae sedis</taxon>
        <taxon>Olpidiomycota</taxon>
        <taxon>Olpidiomycotina</taxon>
        <taxon>Olpidiomycetes</taxon>
        <taxon>Olpidiales</taxon>
        <taxon>Olpidiaceae</taxon>
        <taxon>Olpidium</taxon>
    </lineage>
</organism>
<keyword evidence="14" id="KW-0862">Zinc</keyword>
<evidence type="ECO:0000259" key="17">
    <source>
        <dbReference type="PROSITE" id="PS50994"/>
    </source>
</evidence>
<evidence type="ECO:0000256" key="10">
    <source>
        <dbReference type="ARBA" id="ARBA00022932"/>
    </source>
</evidence>
<dbReference type="GO" id="GO:0015074">
    <property type="term" value="P:DNA integration"/>
    <property type="evidence" value="ECO:0007669"/>
    <property type="project" value="UniProtKB-KW"/>
</dbReference>
<feature type="domain" description="CCHC-type" evidence="16">
    <location>
        <begin position="336"/>
        <end position="351"/>
    </location>
</feature>
<evidence type="ECO:0000259" key="16">
    <source>
        <dbReference type="PROSITE" id="PS50158"/>
    </source>
</evidence>
<dbReference type="AlphaFoldDB" id="A0A8H7ZNL3"/>
<dbReference type="GO" id="GO:0003887">
    <property type="term" value="F:DNA-directed DNA polymerase activity"/>
    <property type="evidence" value="ECO:0007669"/>
    <property type="project" value="UniProtKB-KW"/>
</dbReference>
<keyword evidence="4" id="KW-0479">Metal-binding</keyword>
<protein>
    <recommendedName>
        <fullName evidence="20">CCHC-type domain-containing protein</fullName>
    </recommendedName>
</protein>
<evidence type="ECO:0000256" key="8">
    <source>
        <dbReference type="ARBA" id="ARBA00022908"/>
    </source>
</evidence>
<feature type="compositionally biased region" description="Basic and acidic residues" evidence="15">
    <location>
        <begin position="87"/>
        <end position="102"/>
    </location>
</feature>
<evidence type="ECO:0000256" key="11">
    <source>
        <dbReference type="ARBA" id="ARBA00023172"/>
    </source>
</evidence>
<dbReference type="PROSITE" id="PS50994">
    <property type="entry name" value="INTEGRASE"/>
    <property type="match status" value="1"/>
</dbReference>
<dbReference type="Proteomes" id="UP000673691">
    <property type="component" value="Unassembled WGS sequence"/>
</dbReference>
<gene>
    <name evidence="18" type="ORF">BJ554DRAFT_3798</name>
</gene>
<keyword evidence="6" id="KW-0378">Hydrolase</keyword>
<evidence type="ECO:0000256" key="4">
    <source>
        <dbReference type="ARBA" id="ARBA00022723"/>
    </source>
</evidence>
<dbReference type="GO" id="GO:0003964">
    <property type="term" value="F:RNA-directed DNA polymerase activity"/>
    <property type="evidence" value="ECO:0007669"/>
    <property type="project" value="UniProtKB-KW"/>
</dbReference>
<feature type="compositionally biased region" description="Polar residues" evidence="15">
    <location>
        <begin position="53"/>
        <end position="64"/>
    </location>
</feature>
<dbReference type="GO" id="GO:0004519">
    <property type="term" value="F:endonuclease activity"/>
    <property type="evidence" value="ECO:0007669"/>
    <property type="project" value="UniProtKB-KW"/>
</dbReference>
<evidence type="ECO:0000256" key="14">
    <source>
        <dbReference type="PROSITE-ProRule" id="PRU00047"/>
    </source>
</evidence>
<dbReference type="Pfam" id="PF03732">
    <property type="entry name" value="Retrotrans_gag"/>
    <property type="match status" value="1"/>
</dbReference>
<evidence type="ECO:0000313" key="19">
    <source>
        <dbReference type="Proteomes" id="UP000673691"/>
    </source>
</evidence>
<evidence type="ECO:0000256" key="12">
    <source>
        <dbReference type="ARBA" id="ARBA00048173"/>
    </source>
</evidence>
<dbReference type="InterPro" id="IPR012337">
    <property type="entry name" value="RNaseH-like_sf"/>
</dbReference>
<keyword evidence="5" id="KW-0255">Endonuclease</keyword>
<dbReference type="OrthoDB" id="7691805at2759"/>
<keyword evidence="3" id="KW-0540">Nuclease</keyword>
<keyword evidence="8" id="KW-0229">DNA integration</keyword>
<feature type="region of interest" description="Disordered" evidence="15">
    <location>
        <begin position="53"/>
        <end position="119"/>
    </location>
</feature>
<proteinExistence type="predicted"/>
<keyword evidence="10" id="KW-0239">DNA-directed DNA polymerase</keyword>
<dbReference type="GO" id="GO:0006310">
    <property type="term" value="P:DNA recombination"/>
    <property type="evidence" value="ECO:0007669"/>
    <property type="project" value="UniProtKB-KW"/>
</dbReference>
<evidence type="ECO:0000256" key="9">
    <source>
        <dbReference type="ARBA" id="ARBA00022918"/>
    </source>
</evidence>
<keyword evidence="19" id="KW-1185">Reference proteome</keyword>
<dbReference type="InterPro" id="IPR001878">
    <property type="entry name" value="Znf_CCHC"/>
</dbReference>
<dbReference type="PROSITE" id="PS50158">
    <property type="entry name" value="ZF_CCHC"/>
    <property type="match status" value="1"/>
</dbReference>
<feature type="non-terminal residue" evidence="18">
    <location>
        <position position="1"/>
    </location>
</feature>
<dbReference type="PANTHER" id="PTHR42648:SF11">
    <property type="entry name" value="TRANSPOSON TY4-P GAG-POL POLYPROTEIN"/>
    <property type="match status" value="1"/>
</dbReference>
<evidence type="ECO:0008006" key="20">
    <source>
        <dbReference type="Google" id="ProtNLM"/>
    </source>
</evidence>
<dbReference type="InterPro" id="IPR025724">
    <property type="entry name" value="GAG-pre-integrase_dom"/>
</dbReference>
<dbReference type="GO" id="GO:0032196">
    <property type="term" value="P:transposition"/>
    <property type="evidence" value="ECO:0007669"/>
    <property type="project" value="UniProtKB-KW"/>
</dbReference>
<feature type="region of interest" description="Disordered" evidence="15">
    <location>
        <begin position="286"/>
        <end position="321"/>
    </location>
</feature>
<evidence type="ECO:0000256" key="5">
    <source>
        <dbReference type="ARBA" id="ARBA00022759"/>
    </source>
</evidence>
<evidence type="ECO:0000256" key="13">
    <source>
        <dbReference type="ARBA" id="ARBA00049244"/>
    </source>
</evidence>
<dbReference type="SUPFAM" id="SSF53098">
    <property type="entry name" value="Ribonuclease H-like"/>
    <property type="match status" value="1"/>
</dbReference>
<evidence type="ECO:0000256" key="7">
    <source>
        <dbReference type="ARBA" id="ARBA00022842"/>
    </source>
</evidence>
<name>A0A8H7ZNL3_9FUNG</name>
<keyword evidence="9" id="KW-0695">RNA-directed DNA polymerase</keyword>
<keyword evidence="10" id="KW-0808">Transferase</keyword>
<keyword evidence="7" id="KW-0460">Magnesium</keyword>
<feature type="compositionally biased region" description="Polar residues" evidence="15">
    <location>
        <begin position="287"/>
        <end position="321"/>
    </location>
</feature>
<evidence type="ECO:0000256" key="3">
    <source>
        <dbReference type="ARBA" id="ARBA00022722"/>
    </source>
</evidence>
<dbReference type="InterPro" id="IPR039537">
    <property type="entry name" value="Retrotran_Ty1/copia-like"/>
</dbReference>
<dbReference type="GO" id="GO:0003676">
    <property type="term" value="F:nucleic acid binding"/>
    <property type="evidence" value="ECO:0007669"/>
    <property type="project" value="InterPro"/>
</dbReference>
<evidence type="ECO:0000256" key="1">
    <source>
        <dbReference type="ARBA" id="ARBA00022578"/>
    </source>
</evidence>
<dbReference type="InterPro" id="IPR005162">
    <property type="entry name" value="Retrotrans_gag_dom"/>
</dbReference>
<dbReference type="InterPro" id="IPR036875">
    <property type="entry name" value="Znf_CCHC_sf"/>
</dbReference>
<dbReference type="InterPro" id="IPR001584">
    <property type="entry name" value="Integrase_cat-core"/>
</dbReference>
<dbReference type="GO" id="GO:0016787">
    <property type="term" value="F:hydrolase activity"/>
    <property type="evidence" value="ECO:0007669"/>
    <property type="project" value="UniProtKB-KW"/>
</dbReference>
<comment type="catalytic activity">
    <reaction evidence="13">
        <text>DNA(n) + a 2'-deoxyribonucleoside 5'-triphosphate = DNA(n+1) + diphosphate</text>
        <dbReference type="Rhea" id="RHEA:22508"/>
        <dbReference type="Rhea" id="RHEA-COMP:17339"/>
        <dbReference type="Rhea" id="RHEA-COMP:17340"/>
        <dbReference type="ChEBI" id="CHEBI:33019"/>
        <dbReference type="ChEBI" id="CHEBI:61560"/>
        <dbReference type="ChEBI" id="CHEBI:173112"/>
        <dbReference type="EC" id="2.7.7.7"/>
    </reaction>
</comment>
<dbReference type="GO" id="GO:0005634">
    <property type="term" value="C:nucleus"/>
    <property type="evidence" value="ECO:0007669"/>
    <property type="project" value="UniProtKB-ARBA"/>
</dbReference>
<keyword evidence="2" id="KW-0548">Nucleotidyltransferase</keyword>
<feature type="region of interest" description="Disordered" evidence="15">
    <location>
        <begin position="365"/>
        <end position="387"/>
    </location>
</feature>
<dbReference type="EMBL" id="JAEFCI010011711">
    <property type="protein sequence ID" value="KAG5456460.1"/>
    <property type="molecule type" value="Genomic_DNA"/>
</dbReference>
<evidence type="ECO:0000256" key="2">
    <source>
        <dbReference type="ARBA" id="ARBA00022695"/>
    </source>
</evidence>
<feature type="domain" description="Integrase catalytic" evidence="17">
    <location>
        <begin position="549"/>
        <end position="640"/>
    </location>
</feature>
<keyword evidence="11" id="KW-0233">DNA recombination</keyword>
<evidence type="ECO:0000313" key="18">
    <source>
        <dbReference type="EMBL" id="KAG5456460.1"/>
    </source>
</evidence>